<dbReference type="KEGG" id="sge:DWG14_03109"/>
<name>A0AAI8KZU6_9ACTN</name>
<accession>A0AAI8KZU6</accession>
<gene>
    <name evidence="1" type="ORF">DWG14_03109</name>
</gene>
<dbReference type="RefSeq" id="WP_162952032.1">
    <property type="nucleotide sequence ID" value="NZ_CP032427.1"/>
</dbReference>
<proteinExistence type="predicted"/>
<evidence type="ECO:0000313" key="2">
    <source>
        <dbReference type="Proteomes" id="UP000265765"/>
    </source>
</evidence>
<dbReference type="Proteomes" id="UP000265765">
    <property type="component" value="Chromosome"/>
</dbReference>
<protein>
    <submittedName>
        <fullName evidence="1">Uncharacterized protein</fullName>
    </submittedName>
</protein>
<evidence type="ECO:0000313" key="1">
    <source>
        <dbReference type="EMBL" id="AYC38877.1"/>
    </source>
</evidence>
<sequence length="105" mass="11345">MTVDAELQIHELWRADATEATAVVRCLRGPVRLGARFSRVRDTGAPIDLTVTSIVRYSRPNHTIDPAHSGLLTLQGTGVRELSPTIAETGRPVMPVVQGDNPPPP</sequence>
<organism evidence="1 2">
    <name type="scientific">Streptomyces griseorubiginosus</name>
    <dbReference type="NCBI Taxonomy" id="67304"/>
    <lineage>
        <taxon>Bacteria</taxon>
        <taxon>Bacillati</taxon>
        <taxon>Actinomycetota</taxon>
        <taxon>Actinomycetes</taxon>
        <taxon>Kitasatosporales</taxon>
        <taxon>Streptomycetaceae</taxon>
        <taxon>Streptomyces</taxon>
    </lineage>
</organism>
<dbReference type="GeneID" id="91282039"/>
<dbReference type="EMBL" id="CP032427">
    <property type="protein sequence ID" value="AYC38877.1"/>
    <property type="molecule type" value="Genomic_DNA"/>
</dbReference>
<reference evidence="1 2" key="1">
    <citation type="submission" date="2018-09" db="EMBL/GenBank/DDBJ databases">
        <title>Production of Trimethoprim by Streptomyces sp. 3E-1.</title>
        <authorList>
            <person name="Kang H.J."/>
            <person name="Kim S.B."/>
        </authorList>
    </citation>
    <scope>NUCLEOTIDE SEQUENCE [LARGE SCALE GENOMIC DNA]</scope>
    <source>
        <strain evidence="1 2">3E-1</strain>
    </source>
</reference>
<dbReference type="AlphaFoldDB" id="A0AAI8KZU6"/>